<keyword evidence="1" id="KW-0695">RNA-directed DNA polymerase</keyword>
<dbReference type="Gene3D" id="3.30.70.270">
    <property type="match status" value="1"/>
</dbReference>
<name>A0A0S4MN22_ECHMU</name>
<reference evidence="1" key="2">
    <citation type="submission" date="2015-11" db="EMBL/GenBank/DDBJ databases">
        <authorList>
            <person name="Zhang Y."/>
            <person name="Guo Z."/>
        </authorList>
    </citation>
    <scope>NUCLEOTIDE SEQUENCE</scope>
</reference>
<evidence type="ECO:0000313" key="1">
    <source>
        <dbReference type="EMBL" id="CUT99814.1"/>
    </source>
</evidence>
<dbReference type="AlphaFoldDB" id="A0A0S4MN22"/>
<dbReference type="GO" id="GO:0003964">
    <property type="term" value="F:RNA-directed DNA polymerase activity"/>
    <property type="evidence" value="ECO:0007669"/>
    <property type="project" value="UniProtKB-KW"/>
</dbReference>
<reference evidence="1" key="1">
    <citation type="journal article" date="2013" name="Nature">
        <title>The genomes of four tapeworm species reveal adaptations to parasitism.</title>
        <authorList>
            <person name="Tsai I.J."/>
            <person name="Zarowiecki M."/>
            <person name="Holroyd N."/>
            <person name="Garciarrubio A."/>
            <person name="Sanchez-Flores A."/>
            <person name="Brooks K.L."/>
            <person name="Tracey A."/>
            <person name="Bobes R.J."/>
            <person name="Fragoso G."/>
            <person name="Sciutto E."/>
            <person name="Aslett M."/>
            <person name="Beasley H."/>
            <person name="Bennett H.M."/>
            <person name="Cai J."/>
            <person name="Camicia F."/>
            <person name="Clark R."/>
            <person name="Cucher M."/>
            <person name="De Silva N."/>
            <person name="Day T.A."/>
            <person name="Deplazes P."/>
            <person name="Estrada K."/>
            <person name="Fernandez C."/>
            <person name="Holland P.W."/>
            <person name="Hou J."/>
            <person name="Hu S."/>
            <person name="Huckvale T."/>
            <person name="Hung S.S."/>
            <person name="Kamenetzky L."/>
            <person name="Keane J.A."/>
            <person name="Kiss F."/>
            <person name="Koziol U."/>
            <person name="Lambert O."/>
            <person name="Liu K."/>
            <person name="Luo X."/>
            <person name="Luo Y."/>
            <person name="Macchiaroli N."/>
            <person name="Nichol S."/>
            <person name="Paps J."/>
            <person name="Parkinson J."/>
            <person name="Pouchkina-Stantcheva N."/>
            <person name="Riddiford N."/>
            <person name="Rosenzvit M."/>
            <person name="Salinas G."/>
            <person name="Wasmuth J.D."/>
            <person name="Zamanian M."/>
            <person name="Zheng Y."/>
            <person name="Cai X."/>
            <person name="Soberon X."/>
            <person name="Olson P.D."/>
            <person name="Laclette J.P."/>
            <person name="Brehm K."/>
            <person name="Berriman M."/>
            <person name="Garciarrubio A."/>
            <person name="Bobes R.J."/>
            <person name="Fragoso G."/>
            <person name="Sanchez-Flores A."/>
            <person name="Estrada K."/>
            <person name="Cevallos M.A."/>
            <person name="Morett E."/>
            <person name="Gonzalez V."/>
            <person name="Portillo T."/>
            <person name="Ochoa-Leyva A."/>
            <person name="Jose M.V."/>
            <person name="Sciutto E."/>
            <person name="Landa A."/>
            <person name="Jimenez L."/>
            <person name="Valdes V."/>
            <person name="Carrero J.C."/>
            <person name="Larralde C."/>
            <person name="Morales-Montor J."/>
            <person name="Limon-Lason J."/>
            <person name="Soberon X."/>
            <person name="Laclette J.P."/>
        </authorList>
    </citation>
    <scope>NUCLEOTIDE SEQUENCE [LARGE SCALE GENOMIC DNA]</scope>
</reference>
<dbReference type="OrthoDB" id="116078at2759"/>
<evidence type="ECO:0000313" key="2">
    <source>
        <dbReference type="Proteomes" id="UP000017246"/>
    </source>
</evidence>
<dbReference type="PANTHER" id="PTHR37984:SF5">
    <property type="entry name" value="PROTEIN NYNRIN-LIKE"/>
    <property type="match status" value="1"/>
</dbReference>
<proteinExistence type="predicted"/>
<keyword evidence="2" id="KW-1185">Reference proteome</keyword>
<protein>
    <submittedName>
        <fullName evidence="1">RNA directed DNA polymerase (Reverse transcriptase)</fullName>
    </submittedName>
</protein>
<accession>A0A0S4MN22</accession>
<organism evidence="1 2">
    <name type="scientific">Echinococcus multilocularis</name>
    <name type="common">Fox tapeworm</name>
    <dbReference type="NCBI Taxonomy" id="6211"/>
    <lineage>
        <taxon>Eukaryota</taxon>
        <taxon>Metazoa</taxon>
        <taxon>Spiralia</taxon>
        <taxon>Lophotrochozoa</taxon>
        <taxon>Platyhelminthes</taxon>
        <taxon>Cestoda</taxon>
        <taxon>Eucestoda</taxon>
        <taxon>Cyclophyllidea</taxon>
        <taxon>Taeniidae</taxon>
        <taxon>Echinococcus</taxon>
    </lineage>
</organism>
<dbReference type="InterPro" id="IPR043502">
    <property type="entry name" value="DNA/RNA_pol_sf"/>
</dbReference>
<dbReference type="InterPro" id="IPR050951">
    <property type="entry name" value="Retrovirus_Pol_polyprotein"/>
</dbReference>
<dbReference type="Proteomes" id="UP000017246">
    <property type="component" value="Unassembled WGS sequence"/>
</dbReference>
<keyword evidence="1" id="KW-0548">Nucleotidyltransferase</keyword>
<dbReference type="SUPFAM" id="SSF56672">
    <property type="entry name" value="DNA/RNA polymerases"/>
    <property type="match status" value="1"/>
</dbReference>
<dbReference type="EMBL" id="LN902848">
    <property type="protein sequence ID" value="CUT99814.1"/>
    <property type="molecule type" value="Genomic_DNA"/>
</dbReference>
<dbReference type="InterPro" id="IPR043128">
    <property type="entry name" value="Rev_trsase/Diguanyl_cyclase"/>
</dbReference>
<dbReference type="PANTHER" id="PTHR37984">
    <property type="entry name" value="PROTEIN CBG26694"/>
    <property type="match status" value="1"/>
</dbReference>
<keyword evidence="1" id="KW-0808">Transferase</keyword>
<sequence length="153" mass="17334">MYQDAILVFNGDIQEHNANMKPVLDRLRDVELTLNPKKCRFLQRSVTFLRHTVSSDGMAVTEVRAQQVRTWSTLTNQTELCSFIDLANYYQKAGEEEFQVGGWPHSTTIAPLQPMPTGFTGERVVINIRGPSTTTRRKKPIYSGYGSLLHESS</sequence>
<dbReference type="STRING" id="6211.A0A0S4MN22"/>